<evidence type="ECO:0000313" key="1">
    <source>
        <dbReference type="EMBL" id="HCM31434.1"/>
    </source>
</evidence>
<dbReference type="EMBL" id="DPXL01000096">
    <property type="protein sequence ID" value="HCM31434.1"/>
    <property type="molecule type" value="Genomic_DNA"/>
</dbReference>
<protein>
    <submittedName>
        <fullName evidence="1">Uncharacterized protein</fullName>
    </submittedName>
</protein>
<feature type="non-terminal residue" evidence="1">
    <location>
        <position position="1"/>
    </location>
</feature>
<dbReference type="Proteomes" id="UP000262257">
    <property type="component" value="Unassembled WGS sequence"/>
</dbReference>
<proteinExistence type="predicted"/>
<gene>
    <name evidence="1" type="ORF">DIC32_07665</name>
</gene>
<organism evidence="1 2">
    <name type="scientific">Acinetobacter radioresistens</name>
    <dbReference type="NCBI Taxonomy" id="40216"/>
    <lineage>
        <taxon>Bacteria</taxon>
        <taxon>Pseudomonadati</taxon>
        <taxon>Pseudomonadota</taxon>
        <taxon>Gammaproteobacteria</taxon>
        <taxon>Moraxellales</taxon>
        <taxon>Moraxellaceae</taxon>
        <taxon>Acinetobacter</taxon>
    </lineage>
</organism>
<name>A0A3D3G139_ACIRA</name>
<accession>A0A3D3G139</accession>
<dbReference type="AlphaFoldDB" id="A0A3D3G139"/>
<evidence type="ECO:0000313" key="2">
    <source>
        <dbReference type="Proteomes" id="UP000262257"/>
    </source>
</evidence>
<sequence>QEISELKNLVKSEFTHLVDELAKLSQDLKADISQISLKHKENLTETFKRSKANAVEVWNKVQRHN</sequence>
<reference evidence="1 2" key="1">
    <citation type="journal article" date="2018" name="Nat. Biotechnol.">
        <title>A standardized bacterial taxonomy based on genome phylogeny substantially revises the tree of life.</title>
        <authorList>
            <person name="Parks D.H."/>
            <person name="Chuvochina M."/>
            <person name="Waite D.W."/>
            <person name="Rinke C."/>
            <person name="Skarshewski A."/>
            <person name="Chaumeil P.A."/>
            <person name="Hugenholtz P."/>
        </authorList>
    </citation>
    <scope>NUCLEOTIDE SEQUENCE [LARGE SCALE GENOMIC DNA]</scope>
    <source>
        <strain evidence="1">UBA10045</strain>
    </source>
</reference>
<comment type="caution">
    <text evidence="1">The sequence shown here is derived from an EMBL/GenBank/DDBJ whole genome shotgun (WGS) entry which is preliminary data.</text>
</comment>